<protein>
    <submittedName>
        <fullName evidence="2">Uncharacterized protein</fullName>
    </submittedName>
</protein>
<reference evidence="2 3" key="1">
    <citation type="submission" date="2024-07" db="EMBL/GenBank/DDBJ databases">
        <title>Section-level genome sequencing and comparative genomics of Aspergillus sections Usti and Cavernicolus.</title>
        <authorList>
            <consortium name="Lawrence Berkeley National Laboratory"/>
            <person name="Nybo J.L."/>
            <person name="Vesth T.C."/>
            <person name="Theobald S."/>
            <person name="Frisvad J.C."/>
            <person name="Larsen T.O."/>
            <person name="Kjaerboelling I."/>
            <person name="Rothschild-Mancinelli K."/>
            <person name="Lyhne E.K."/>
            <person name="Kogle M.E."/>
            <person name="Barry K."/>
            <person name="Clum A."/>
            <person name="Na H."/>
            <person name="Ledsgaard L."/>
            <person name="Lin J."/>
            <person name="Lipzen A."/>
            <person name="Kuo A."/>
            <person name="Riley R."/>
            <person name="Mondo S."/>
            <person name="LaButti K."/>
            <person name="Haridas S."/>
            <person name="Pangalinan J."/>
            <person name="Salamov A.A."/>
            <person name="Simmons B.A."/>
            <person name="Magnuson J.K."/>
            <person name="Chen J."/>
            <person name="Drula E."/>
            <person name="Henrissat B."/>
            <person name="Wiebenga A."/>
            <person name="Lubbers R.J."/>
            <person name="Gomes A.C."/>
            <person name="Macurrencykelacurrency M.R."/>
            <person name="Stajich J."/>
            <person name="Grigoriev I.V."/>
            <person name="Mortensen U.H."/>
            <person name="De vries R.P."/>
            <person name="Baker S.E."/>
            <person name="Andersen M.R."/>
        </authorList>
    </citation>
    <scope>NUCLEOTIDE SEQUENCE [LARGE SCALE GENOMIC DNA]</scope>
    <source>
        <strain evidence="2 3">CBS 756.74</strain>
    </source>
</reference>
<proteinExistence type="predicted"/>
<organism evidence="2 3">
    <name type="scientific">Aspergillus pseudodeflectus</name>
    <dbReference type="NCBI Taxonomy" id="176178"/>
    <lineage>
        <taxon>Eukaryota</taxon>
        <taxon>Fungi</taxon>
        <taxon>Dikarya</taxon>
        <taxon>Ascomycota</taxon>
        <taxon>Pezizomycotina</taxon>
        <taxon>Eurotiomycetes</taxon>
        <taxon>Eurotiomycetidae</taxon>
        <taxon>Eurotiales</taxon>
        <taxon>Aspergillaceae</taxon>
        <taxon>Aspergillus</taxon>
        <taxon>Aspergillus subgen. Nidulantes</taxon>
    </lineage>
</organism>
<dbReference type="Proteomes" id="UP001610444">
    <property type="component" value="Unassembled WGS sequence"/>
</dbReference>
<gene>
    <name evidence="2" type="ORF">BJX68DRAFT_228503</name>
</gene>
<feature type="region of interest" description="Disordered" evidence="1">
    <location>
        <begin position="1"/>
        <end position="23"/>
    </location>
</feature>
<dbReference type="PANTHER" id="PTHR39600:SF1">
    <property type="entry name" value="PEPTIDASE INHIBITOR I78 FAMILY PROTEIN"/>
    <property type="match status" value="1"/>
</dbReference>
<comment type="caution">
    <text evidence="2">The sequence shown here is derived from an EMBL/GenBank/DDBJ whole genome shotgun (WGS) entry which is preliminary data.</text>
</comment>
<sequence>MKLLPSSTTKLQQIPSSVLPRPNSKAYLHTTHQLSKQKHNATMPLVVPGITSNSGGSNKDEWLNKLVGKKISESSSNETCFAKKDLPETHRIVKPGDFTTMDHRPDRLNIHLDENDNVRDVNYG</sequence>
<dbReference type="Gene3D" id="3.30.10.10">
    <property type="entry name" value="Trypsin Inhibitor V, subunit A"/>
    <property type="match status" value="1"/>
</dbReference>
<evidence type="ECO:0000313" key="3">
    <source>
        <dbReference type="Proteomes" id="UP001610444"/>
    </source>
</evidence>
<keyword evidence="3" id="KW-1185">Reference proteome</keyword>
<dbReference type="GeneID" id="98154041"/>
<accession>A0ABR4L4G9</accession>
<dbReference type="InterPro" id="IPR021719">
    <property type="entry name" value="Prot_inh_I78"/>
</dbReference>
<evidence type="ECO:0000313" key="2">
    <source>
        <dbReference type="EMBL" id="KAL2858372.1"/>
    </source>
</evidence>
<dbReference type="EMBL" id="JBFXLR010000005">
    <property type="protein sequence ID" value="KAL2858372.1"/>
    <property type="molecule type" value="Genomic_DNA"/>
</dbReference>
<dbReference type="RefSeq" id="XP_070903541.1">
    <property type="nucleotide sequence ID" value="XM_071038877.1"/>
</dbReference>
<feature type="compositionally biased region" description="Polar residues" evidence="1">
    <location>
        <begin position="1"/>
        <end position="16"/>
    </location>
</feature>
<evidence type="ECO:0000256" key="1">
    <source>
        <dbReference type="SAM" id="MobiDB-lite"/>
    </source>
</evidence>
<dbReference type="Pfam" id="PF11720">
    <property type="entry name" value="Inhibitor_I78"/>
    <property type="match status" value="1"/>
</dbReference>
<name>A0ABR4L4G9_9EURO</name>
<dbReference type="PANTHER" id="PTHR39600">
    <property type="entry name" value="PEPTIDASE INHIBITOR I78 FAMILY PROTEIN"/>
    <property type="match status" value="1"/>
</dbReference>